<evidence type="ECO:0000313" key="2">
    <source>
        <dbReference type="EMBL" id="GAT92571.1"/>
    </source>
</evidence>
<dbReference type="VEuPathDB" id="AmoebaDB:KM1_016490"/>
<proteinExistence type="predicted"/>
<reference evidence="2 3" key="1">
    <citation type="submission" date="2016-05" db="EMBL/GenBank/DDBJ databases">
        <title>First whole genome sequencing of Entamoeba histolytica HM1:IMSS-clone-6.</title>
        <authorList>
            <person name="Mukherjee Avik.K."/>
            <person name="Izumyama S."/>
            <person name="Nakada-Tsukui K."/>
            <person name="Nozaki T."/>
        </authorList>
    </citation>
    <scope>NUCLEOTIDE SEQUENCE [LARGE SCALE GENOMIC DNA]</scope>
    <source>
        <strain evidence="2 3">HM1:IMSS clone 6</strain>
    </source>
</reference>
<dbReference type="VEuPathDB" id="AmoebaDB:EHI7A_012680"/>
<dbReference type="VEuPathDB" id="AmoebaDB:EHI8A_009390"/>
<evidence type="ECO:0000256" key="1">
    <source>
        <dbReference type="SAM" id="MobiDB-lite"/>
    </source>
</evidence>
<name>A0A175JFW8_ENTHI</name>
<comment type="caution">
    <text evidence="2">The sequence shown here is derived from an EMBL/GenBank/DDBJ whole genome shotgun (WGS) entry which is preliminary data.</text>
</comment>
<gene>
    <name evidence="2" type="ORF">CL6EHI_183090</name>
</gene>
<feature type="compositionally biased region" description="Basic and acidic residues" evidence="1">
    <location>
        <begin position="93"/>
        <end position="103"/>
    </location>
</feature>
<dbReference type="PANTHER" id="PTHR14000:SF1">
    <property type="entry name" value="HISTONE H2A DEUBIQUITINASE (DUF3755)"/>
    <property type="match status" value="1"/>
</dbReference>
<dbReference type="AlphaFoldDB" id="A0A175JFW8"/>
<dbReference type="Proteomes" id="UP000078387">
    <property type="component" value="Unassembled WGS sequence"/>
</dbReference>
<feature type="compositionally biased region" description="Polar residues" evidence="1">
    <location>
        <begin position="104"/>
        <end position="113"/>
    </location>
</feature>
<dbReference type="PANTHER" id="PTHR14000">
    <property type="entry name" value="FINGER CCCH DOMAIN PROTEIN, PUTATIVE (DUF3755)-RELATED"/>
    <property type="match status" value="1"/>
</dbReference>
<accession>A0A175JFW8</accession>
<organism evidence="2 3">
    <name type="scientific">Entamoeba histolytica</name>
    <dbReference type="NCBI Taxonomy" id="5759"/>
    <lineage>
        <taxon>Eukaryota</taxon>
        <taxon>Amoebozoa</taxon>
        <taxon>Evosea</taxon>
        <taxon>Archamoebae</taxon>
        <taxon>Mastigamoebida</taxon>
        <taxon>Entamoebidae</taxon>
        <taxon>Entamoeba</taxon>
    </lineage>
</organism>
<dbReference type="VEuPathDB" id="AmoebaDB:EHI_183090"/>
<dbReference type="EMBL" id="BDEQ01000001">
    <property type="protein sequence ID" value="GAT92571.1"/>
    <property type="molecule type" value="Genomic_DNA"/>
</dbReference>
<feature type="region of interest" description="Disordered" evidence="1">
    <location>
        <begin position="92"/>
        <end position="136"/>
    </location>
</feature>
<sequence>MSRVRSNTRTSNSDILETIATWTEEEQNILEQNLVTFPAENYTEFKRLALLLTNLPTKRLRDISLRLQFMKAKEKTITLTWDDFIKTTLSPRPKTERCRRESPTHSVKNSPRSPRSARDLMESPCESPRYKKPISQRAKLLSPSAPLNSCGSPIITQQTVSQQPKDVKKLLEENERIIEKLATSVGIKTIDFKDLNQFYFNYNTIMELSQVIASPNVLPTSSFQPIILSENDFNIQKAKHTTGVSFHIPRLVMPNERVNISPRSQPAMQQPMQMYQNQPSQQIFYIPSAEIHTTTVIPPQHIKSWNMNNTCPMFDLTNQSNQQLQSTDASLSIGDMEDCPNEGVSSFINGSYGLTISSLTSQ</sequence>
<dbReference type="VEuPathDB" id="AmoebaDB:KM1_016500"/>
<protein>
    <recommendedName>
        <fullName evidence="4">Myb-like domain-containing protein</fullName>
    </recommendedName>
</protein>
<evidence type="ECO:0008006" key="4">
    <source>
        <dbReference type="Google" id="ProtNLM"/>
    </source>
</evidence>
<evidence type="ECO:0000313" key="3">
    <source>
        <dbReference type="Proteomes" id="UP000078387"/>
    </source>
</evidence>
<dbReference type="eggNOG" id="ENOG502RCAR">
    <property type="taxonomic scope" value="Eukaryota"/>
</dbReference>
<dbReference type="VEuPathDB" id="AmoebaDB:EHI5A_025190"/>